<protein>
    <submittedName>
        <fullName evidence="2">Uncharacterized protein</fullName>
    </submittedName>
</protein>
<gene>
    <name evidence="2" type="ORF">C4H11_10975</name>
</gene>
<accession>A0ABN5IKQ5</accession>
<keyword evidence="3" id="KW-1185">Reference proteome</keyword>
<dbReference type="Proteomes" id="UP000238304">
    <property type="component" value="Chromosome"/>
</dbReference>
<keyword evidence="1" id="KW-0472">Membrane</keyword>
<keyword evidence="1" id="KW-1133">Transmembrane helix</keyword>
<name>A0ABN5IKQ5_9BACE</name>
<keyword evidence="1" id="KW-0812">Transmembrane</keyword>
<organism evidence="2 3">
    <name type="scientific">Bacteroides zoogleoformans</name>
    <dbReference type="NCBI Taxonomy" id="28119"/>
    <lineage>
        <taxon>Bacteria</taxon>
        <taxon>Pseudomonadati</taxon>
        <taxon>Bacteroidota</taxon>
        <taxon>Bacteroidia</taxon>
        <taxon>Bacteroidales</taxon>
        <taxon>Bacteroidaceae</taxon>
        <taxon>Bacteroides</taxon>
    </lineage>
</organism>
<reference evidence="2 3" key="1">
    <citation type="submission" date="2018-02" db="EMBL/GenBank/DDBJ databases">
        <authorList>
            <person name="Holder M.E."/>
            <person name="Ajami N.J."/>
            <person name="Petrosino J.F."/>
        </authorList>
    </citation>
    <scope>NUCLEOTIDE SEQUENCE [LARGE SCALE GENOMIC DNA]</scope>
    <source>
        <strain evidence="2 3">ATCC 33285</strain>
    </source>
</reference>
<sequence length="84" mass="9781">MIFVYKSTNVILQTNLNLPEVMQTFIQNSVDAWIILGSTVFVIIVAFGHNVYHKLSLLNKKHHFIVWNDNSIDSIYAWDDEDEL</sequence>
<dbReference type="EMBL" id="CP027231">
    <property type="protein sequence ID" value="AVM53382.1"/>
    <property type="molecule type" value="Genomic_DNA"/>
</dbReference>
<feature type="transmembrane region" description="Helical" evidence="1">
    <location>
        <begin position="32"/>
        <end position="52"/>
    </location>
</feature>
<evidence type="ECO:0000313" key="3">
    <source>
        <dbReference type="Proteomes" id="UP000238304"/>
    </source>
</evidence>
<evidence type="ECO:0000256" key="1">
    <source>
        <dbReference type="SAM" id="Phobius"/>
    </source>
</evidence>
<evidence type="ECO:0000313" key="2">
    <source>
        <dbReference type="EMBL" id="AVM53382.1"/>
    </source>
</evidence>
<proteinExistence type="predicted"/>